<comment type="function">
    <text evidence="6">Catalyzes the reduction of dTDP-6-deoxy-L-lyxo-4-hexulose to yield dTDP-L-rhamnose.</text>
</comment>
<dbReference type="GO" id="GO:0008831">
    <property type="term" value="F:dTDP-4-dehydrorhamnose reductase activity"/>
    <property type="evidence" value="ECO:0007669"/>
    <property type="project" value="UniProtKB-EC"/>
</dbReference>
<protein>
    <recommendedName>
        <fullName evidence="4 6">dTDP-4-dehydrorhamnose reductase</fullName>
        <ecNumber evidence="3 6">1.1.1.133</ecNumber>
    </recommendedName>
</protein>
<evidence type="ECO:0000313" key="8">
    <source>
        <dbReference type="EMBL" id="VEI67527.1"/>
    </source>
</evidence>
<dbReference type="InterPro" id="IPR029903">
    <property type="entry name" value="RmlD-like-bd"/>
</dbReference>
<evidence type="ECO:0000256" key="5">
    <source>
        <dbReference type="ARBA" id="ARBA00048200"/>
    </source>
</evidence>
<name>A0A448SII3_SERFO</name>
<reference evidence="8 9" key="1">
    <citation type="submission" date="2018-12" db="EMBL/GenBank/DDBJ databases">
        <authorList>
            <consortium name="Pathogen Informatics"/>
        </authorList>
    </citation>
    <scope>NUCLEOTIDE SEQUENCE [LARGE SCALE GENOMIC DNA]</scope>
    <source>
        <strain evidence="8 9">NCTC13193</strain>
    </source>
</reference>
<accession>A0A448SII3</accession>
<gene>
    <name evidence="8" type="primary">rfbD</name>
    <name evidence="8" type="ORF">NCTC13193_01988</name>
</gene>
<dbReference type="Gene3D" id="3.40.50.720">
    <property type="entry name" value="NAD(P)-binding Rossmann-like Domain"/>
    <property type="match status" value="1"/>
</dbReference>
<evidence type="ECO:0000256" key="4">
    <source>
        <dbReference type="ARBA" id="ARBA00017099"/>
    </source>
</evidence>
<dbReference type="Pfam" id="PF04321">
    <property type="entry name" value="RmlD_sub_bind"/>
    <property type="match status" value="1"/>
</dbReference>
<comment type="similarity">
    <text evidence="2 6">Belongs to the dTDP-4-dehydrorhamnose reductase family.</text>
</comment>
<dbReference type="UniPathway" id="UPA00124"/>
<dbReference type="NCBIfam" id="TIGR01214">
    <property type="entry name" value="rmlD"/>
    <property type="match status" value="1"/>
</dbReference>
<comment type="catalytic activity">
    <reaction evidence="5 6">
        <text>dTDP-beta-L-rhamnose + NADP(+) = dTDP-4-dehydro-beta-L-rhamnose + NADPH + H(+)</text>
        <dbReference type="Rhea" id="RHEA:21796"/>
        <dbReference type="ChEBI" id="CHEBI:15378"/>
        <dbReference type="ChEBI" id="CHEBI:57510"/>
        <dbReference type="ChEBI" id="CHEBI:57783"/>
        <dbReference type="ChEBI" id="CHEBI:58349"/>
        <dbReference type="ChEBI" id="CHEBI:62830"/>
        <dbReference type="EC" id="1.1.1.133"/>
    </reaction>
</comment>
<evidence type="ECO:0000256" key="1">
    <source>
        <dbReference type="ARBA" id="ARBA00004781"/>
    </source>
</evidence>
<dbReference type="PANTHER" id="PTHR10491:SF4">
    <property type="entry name" value="METHIONINE ADENOSYLTRANSFERASE 2 SUBUNIT BETA"/>
    <property type="match status" value="1"/>
</dbReference>
<dbReference type="Proteomes" id="UP000270487">
    <property type="component" value="Chromosome"/>
</dbReference>
<comment type="pathway">
    <text evidence="1 6">Carbohydrate biosynthesis; dTDP-L-rhamnose biosynthesis.</text>
</comment>
<feature type="domain" description="RmlD-like substrate binding" evidence="7">
    <location>
        <begin position="1"/>
        <end position="282"/>
    </location>
</feature>
<dbReference type="GO" id="GO:0005829">
    <property type="term" value="C:cytosol"/>
    <property type="evidence" value="ECO:0007669"/>
    <property type="project" value="TreeGrafter"/>
</dbReference>
<evidence type="ECO:0000256" key="2">
    <source>
        <dbReference type="ARBA" id="ARBA00010944"/>
    </source>
</evidence>
<comment type="cofactor">
    <cofactor evidence="6">
        <name>Mg(2+)</name>
        <dbReference type="ChEBI" id="CHEBI:18420"/>
    </cofactor>
    <text evidence="6">Binds 1 Mg(2+) ion per monomer.</text>
</comment>
<evidence type="ECO:0000256" key="3">
    <source>
        <dbReference type="ARBA" id="ARBA00012929"/>
    </source>
</evidence>
<organism evidence="8 9">
    <name type="scientific">Serratia fonticola</name>
    <dbReference type="NCBI Taxonomy" id="47917"/>
    <lineage>
        <taxon>Bacteria</taxon>
        <taxon>Pseudomonadati</taxon>
        <taxon>Pseudomonadota</taxon>
        <taxon>Gammaproteobacteria</taxon>
        <taxon>Enterobacterales</taxon>
        <taxon>Yersiniaceae</taxon>
        <taxon>Serratia</taxon>
    </lineage>
</organism>
<dbReference type="EC" id="1.1.1.133" evidence="3 6"/>
<dbReference type="EMBL" id="LR134492">
    <property type="protein sequence ID" value="VEI67527.1"/>
    <property type="molecule type" value="Genomic_DNA"/>
</dbReference>
<evidence type="ECO:0000313" key="9">
    <source>
        <dbReference type="Proteomes" id="UP000270487"/>
    </source>
</evidence>
<keyword evidence="6 8" id="KW-0560">Oxidoreductase</keyword>
<dbReference type="InterPro" id="IPR036291">
    <property type="entry name" value="NAD(P)-bd_dom_sf"/>
</dbReference>
<dbReference type="SUPFAM" id="SSF51735">
    <property type="entry name" value="NAD(P)-binding Rossmann-fold domains"/>
    <property type="match status" value="1"/>
</dbReference>
<dbReference type="PANTHER" id="PTHR10491">
    <property type="entry name" value="DTDP-4-DEHYDRORHAMNOSE REDUCTASE"/>
    <property type="match status" value="1"/>
</dbReference>
<evidence type="ECO:0000259" key="7">
    <source>
        <dbReference type="Pfam" id="PF04321"/>
    </source>
</evidence>
<keyword evidence="6" id="KW-0521">NADP</keyword>
<dbReference type="CDD" id="cd05254">
    <property type="entry name" value="dTDP_HR_like_SDR_e"/>
    <property type="match status" value="1"/>
</dbReference>
<dbReference type="GO" id="GO:0009243">
    <property type="term" value="P:O antigen biosynthetic process"/>
    <property type="evidence" value="ECO:0007669"/>
    <property type="project" value="UniProtKB-UniPathway"/>
</dbReference>
<dbReference type="GO" id="GO:0019305">
    <property type="term" value="P:dTDP-rhamnose biosynthetic process"/>
    <property type="evidence" value="ECO:0007669"/>
    <property type="project" value="UniProtKB-UniPathway"/>
</dbReference>
<evidence type="ECO:0000256" key="6">
    <source>
        <dbReference type="RuleBase" id="RU364082"/>
    </source>
</evidence>
<dbReference type="AlphaFoldDB" id="A0A448SII3"/>
<proteinExistence type="inferred from homology"/>
<sequence>MRILLTGAKGQLGSCFQDCLPAGWDVWATDADVLDITDLNKVKSAVADYRPDVVVNAAAFTAVDKAETDHEIAALINEVGPKNLALAANEVGARLVHVSTDYVFDGEATTPYIETASTNPLGVYGKTKLDGEIAVSHHQPDALIIRTAWVFSEYGNNFVKTMLRLAQDRDTLGVVSDQFGCPTYAGDIAQAIIVLLQKKSAGGVYHFCGDQTVAWNEFAEAIFSSAIKHGVLAKSPIVNGITTSQYPTPARRPKYSVLNCEKIQNQGVILSPWKDRIDEIITIQPKYC</sequence>
<dbReference type="Gene3D" id="3.90.25.10">
    <property type="entry name" value="UDP-galactose 4-epimerase, domain 1"/>
    <property type="match status" value="1"/>
</dbReference>
<dbReference type="InterPro" id="IPR005913">
    <property type="entry name" value="dTDP_dehydrorham_reduct"/>
</dbReference>
<dbReference type="UniPathway" id="UPA00281"/>